<evidence type="ECO:0000313" key="2">
    <source>
        <dbReference type="Proteomes" id="UP000196084"/>
    </source>
</evidence>
<dbReference type="InterPro" id="IPR036388">
    <property type="entry name" value="WH-like_DNA-bd_sf"/>
</dbReference>
<dbReference type="Proteomes" id="UP000196084">
    <property type="component" value="Unassembled WGS sequence"/>
</dbReference>
<dbReference type="Gene3D" id="1.10.10.10">
    <property type="entry name" value="Winged helix-like DNA-binding domain superfamily/Winged helix DNA-binding domain"/>
    <property type="match status" value="1"/>
</dbReference>
<accession>A0A202E581</accession>
<dbReference type="RefSeq" id="WP_054863594.1">
    <property type="nucleotide sequence ID" value="NZ_MWPH01000003.1"/>
</dbReference>
<name>A0A202E581_9EURY</name>
<proteinExistence type="predicted"/>
<reference evidence="1 2" key="1">
    <citation type="submission" date="2017-02" db="EMBL/GenBank/DDBJ databases">
        <title>Natronthermophilus aegyptiacus gen. nov.,sp. nov., an aerobic, extremely halophilic alkalithermophilic archaeon isolated from the athalassohaline Wadi An Natrun, Egypt.</title>
        <authorList>
            <person name="Zhao B."/>
        </authorList>
    </citation>
    <scope>NUCLEOTIDE SEQUENCE [LARGE SCALE GENOMIC DNA]</scope>
    <source>
        <strain evidence="1 2">CGMCC 1.3597</strain>
    </source>
</reference>
<dbReference type="InterPro" id="IPR011991">
    <property type="entry name" value="ArsR-like_HTH"/>
</dbReference>
<organism evidence="1 2">
    <name type="scientific">Natronolimnobius baerhuensis</name>
    <dbReference type="NCBI Taxonomy" id="253108"/>
    <lineage>
        <taxon>Archaea</taxon>
        <taxon>Methanobacteriati</taxon>
        <taxon>Methanobacteriota</taxon>
        <taxon>Stenosarchaea group</taxon>
        <taxon>Halobacteria</taxon>
        <taxon>Halobacteriales</taxon>
        <taxon>Natrialbaceae</taxon>
        <taxon>Natronolimnobius</taxon>
    </lineage>
</organism>
<gene>
    <name evidence="1" type="ORF">B2G88_13255</name>
</gene>
<keyword evidence="2" id="KW-1185">Reference proteome</keyword>
<dbReference type="InterPro" id="IPR036390">
    <property type="entry name" value="WH_DNA-bd_sf"/>
</dbReference>
<sequence length="112" mass="12474">MAEEMSFAEQAAVLDKIADEKRLRILEYAVDGPVAAPDLAEKDEFAISGESILYHLNILESAGFLESKSVQGPYKRPRKEFELAGNGRTLTLEIVKDGDYEFSLREPALPQD</sequence>
<dbReference type="CDD" id="cd00090">
    <property type="entry name" value="HTH_ARSR"/>
    <property type="match status" value="1"/>
</dbReference>
<dbReference type="SUPFAM" id="SSF46785">
    <property type="entry name" value="Winged helix' DNA-binding domain"/>
    <property type="match status" value="1"/>
</dbReference>
<dbReference type="OrthoDB" id="350562at2157"/>
<evidence type="ECO:0000313" key="1">
    <source>
        <dbReference type="EMBL" id="OVE83415.1"/>
    </source>
</evidence>
<dbReference type="AlphaFoldDB" id="A0A202E581"/>
<comment type="caution">
    <text evidence="1">The sequence shown here is derived from an EMBL/GenBank/DDBJ whole genome shotgun (WGS) entry which is preliminary data.</text>
</comment>
<dbReference type="EMBL" id="MWPH01000003">
    <property type="protein sequence ID" value="OVE83415.1"/>
    <property type="molecule type" value="Genomic_DNA"/>
</dbReference>
<protein>
    <submittedName>
        <fullName evidence="1">Transcriptional regulator</fullName>
    </submittedName>
</protein>